<protein>
    <submittedName>
        <fullName evidence="1">Uncharacterized protein</fullName>
    </submittedName>
</protein>
<sequence>MSIIRLCLSSKAGAKVDNLSITSKYIGLFFYSFLKLFCNSLIDNDVIEYIFSDRHILIWNTYTLLYSALKCKFYFPIPNRNSIYIQDSTIHFSILRVSALKFIPILK</sequence>
<name>A0A174I2Z1_9BACE</name>
<evidence type="ECO:0000313" key="1">
    <source>
        <dbReference type="EMBL" id="SFN30579.1"/>
    </source>
</evidence>
<gene>
    <name evidence="1" type="ORF">SAMN05216250_12946</name>
</gene>
<reference evidence="2" key="1">
    <citation type="submission" date="2016-10" db="EMBL/GenBank/DDBJ databases">
        <authorList>
            <person name="Varghese N."/>
            <person name="Submissions S."/>
        </authorList>
    </citation>
    <scope>NUCLEOTIDE SEQUENCE [LARGE SCALE GENOMIC DNA]</scope>
    <source>
        <strain evidence="2">NLAE-zl-C202</strain>
    </source>
</reference>
<dbReference type="AlphaFoldDB" id="A0A174I2Z1"/>
<accession>A0A174I2Z1</accession>
<dbReference type="Proteomes" id="UP000183766">
    <property type="component" value="Unassembled WGS sequence"/>
</dbReference>
<proteinExistence type="predicted"/>
<dbReference type="EMBL" id="FOUM01000029">
    <property type="protein sequence ID" value="SFN30579.1"/>
    <property type="molecule type" value="Genomic_DNA"/>
</dbReference>
<organism evidence="1 2">
    <name type="scientific">Bacteroides xylanisolvens</name>
    <dbReference type="NCBI Taxonomy" id="371601"/>
    <lineage>
        <taxon>Bacteria</taxon>
        <taxon>Pseudomonadati</taxon>
        <taxon>Bacteroidota</taxon>
        <taxon>Bacteroidia</taxon>
        <taxon>Bacteroidales</taxon>
        <taxon>Bacteroidaceae</taxon>
        <taxon>Bacteroides</taxon>
    </lineage>
</organism>
<evidence type="ECO:0000313" key="2">
    <source>
        <dbReference type="Proteomes" id="UP000183766"/>
    </source>
</evidence>